<dbReference type="NCBIfam" id="TIGR01308">
    <property type="entry name" value="rpmD_bact"/>
    <property type="match status" value="1"/>
</dbReference>
<dbReference type="HOGENOM" id="CLU_131047_1_1_10"/>
<dbReference type="PANTHER" id="PTHR15892">
    <property type="entry name" value="MITOCHONDRIAL RIBOSOMAL PROTEIN L30"/>
    <property type="match status" value="1"/>
</dbReference>
<sequence length="70" mass="8011">MLKKYLEDKEEDMSTIKIKQVKSRIGAPIDQKRTLDALGLRKLNRVVEHENTPSILGMVDKVKHLVAIVK</sequence>
<dbReference type="PATRIC" id="fig|1321819.3.peg.2157"/>
<name>U2DSB2_9BACE</name>
<dbReference type="Pfam" id="PF00327">
    <property type="entry name" value="Ribosomal_L30"/>
    <property type="match status" value="1"/>
</dbReference>
<gene>
    <name evidence="5" type="primary">rpmD</name>
    <name evidence="7" type="ORF">HMPREF1981_02339</name>
</gene>
<comment type="caution">
    <text evidence="7">The sequence shown here is derived from an EMBL/GenBank/DDBJ whole genome shotgun (WGS) entry which is preliminary data.</text>
</comment>
<dbReference type="FunFam" id="3.30.1390.20:FF:000001">
    <property type="entry name" value="50S ribosomal protein L30"/>
    <property type="match status" value="1"/>
</dbReference>
<evidence type="ECO:0000256" key="5">
    <source>
        <dbReference type="HAMAP-Rule" id="MF_01371"/>
    </source>
</evidence>
<dbReference type="InterPro" id="IPR036919">
    <property type="entry name" value="Ribo_uL30_ferredoxin-like_sf"/>
</dbReference>
<keyword evidence="3 5" id="KW-0689">Ribosomal protein</keyword>
<organism evidence="7 8">
    <name type="scientific">Bacteroides pyogenes F0041</name>
    <dbReference type="NCBI Taxonomy" id="1321819"/>
    <lineage>
        <taxon>Bacteria</taxon>
        <taxon>Pseudomonadati</taxon>
        <taxon>Bacteroidota</taxon>
        <taxon>Bacteroidia</taxon>
        <taxon>Bacteroidales</taxon>
        <taxon>Bacteroidaceae</taxon>
        <taxon>Bacteroides</taxon>
    </lineage>
</organism>
<evidence type="ECO:0000256" key="1">
    <source>
        <dbReference type="ARBA" id="ARBA00007594"/>
    </source>
</evidence>
<dbReference type="Proteomes" id="UP000016496">
    <property type="component" value="Unassembled WGS sequence"/>
</dbReference>
<dbReference type="SUPFAM" id="SSF55129">
    <property type="entry name" value="Ribosomal protein L30p/L7e"/>
    <property type="match status" value="1"/>
</dbReference>
<proteinExistence type="inferred from homology"/>
<dbReference type="CDD" id="cd01658">
    <property type="entry name" value="Ribosomal_L30"/>
    <property type="match status" value="1"/>
</dbReference>
<evidence type="ECO:0000259" key="6">
    <source>
        <dbReference type="Pfam" id="PF00327"/>
    </source>
</evidence>
<protein>
    <recommendedName>
        <fullName evidence="5">Large ribosomal subunit protein uL30</fullName>
    </recommendedName>
</protein>
<dbReference type="EMBL" id="AWSV01000123">
    <property type="protein sequence ID" value="ERI84502.1"/>
    <property type="molecule type" value="Genomic_DNA"/>
</dbReference>
<evidence type="ECO:0000256" key="3">
    <source>
        <dbReference type="ARBA" id="ARBA00022980"/>
    </source>
</evidence>
<dbReference type="GO" id="GO:0006412">
    <property type="term" value="P:translation"/>
    <property type="evidence" value="ECO:0007669"/>
    <property type="project" value="UniProtKB-UniRule"/>
</dbReference>
<dbReference type="GO" id="GO:0003735">
    <property type="term" value="F:structural constituent of ribosome"/>
    <property type="evidence" value="ECO:0007669"/>
    <property type="project" value="InterPro"/>
</dbReference>
<dbReference type="HAMAP" id="MF_01371_B">
    <property type="entry name" value="Ribosomal_uL30_B"/>
    <property type="match status" value="1"/>
</dbReference>
<dbReference type="Gene3D" id="3.30.1390.20">
    <property type="entry name" value="Ribosomal protein L30, ferredoxin-like fold domain"/>
    <property type="match status" value="1"/>
</dbReference>
<dbReference type="AlphaFoldDB" id="U2DSB2"/>
<evidence type="ECO:0000313" key="7">
    <source>
        <dbReference type="EMBL" id="ERI84502.1"/>
    </source>
</evidence>
<reference evidence="7 8" key="1">
    <citation type="submission" date="2013-08" db="EMBL/GenBank/DDBJ databases">
        <authorList>
            <person name="Weinstock G."/>
            <person name="Sodergren E."/>
            <person name="Wylie T."/>
            <person name="Fulton L."/>
            <person name="Fulton R."/>
            <person name="Fronick C."/>
            <person name="O'Laughlin M."/>
            <person name="Godfrey J."/>
            <person name="Miner T."/>
            <person name="Herter B."/>
            <person name="Appelbaum E."/>
            <person name="Cordes M."/>
            <person name="Lek S."/>
            <person name="Wollam A."/>
            <person name="Pepin K.H."/>
            <person name="Palsikar V.B."/>
            <person name="Mitreva M."/>
            <person name="Wilson R.K."/>
        </authorList>
    </citation>
    <scope>NUCLEOTIDE SEQUENCE [LARGE SCALE GENOMIC DNA]</scope>
    <source>
        <strain evidence="7 8">F0041</strain>
    </source>
</reference>
<dbReference type="PIRSF" id="PIRSF002211">
    <property type="entry name" value="Ribosomal_L30_bac-type"/>
    <property type="match status" value="1"/>
</dbReference>
<dbReference type="PANTHER" id="PTHR15892:SF2">
    <property type="entry name" value="LARGE RIBOSOMAL SUBUNIT PROTEIN UL30M"/>
    <property type="match status" value="1"/>
</dbReference>
<accession>U2DSB2</accession>
<evidence type="ECO:0000256" key="4">
    <source>
        <dbReference type="ARBA" id="ARBA00023274"/>
    </source>
</evidence>
<comment type="similarity">
    <text evidence="1 5">Belongs to the universal ribosomal protein uL30 family.</text>
</comment>
<evidence type="ECO:0000313" key="8">
    <source>
        <dbReference type="Proteomes" id="UP000016496"/>
    </source>
</evidence>
<dbReference type="InterPro" id="IPR016082">
    <property type="entry name" value="Ribosomal_uL30_ferredoxin-like"/>
</dbReference>
<dbReference type="GO" id="GO:0022625">
    <property type="term" value="C:cytosolic large ribosomal subunit"/>
    <property type="evidence" value="ECO:0007669"/>
    <property type="project" value="TreeGrafter"/>
</dbReference>
<dbReference type="InterPro" id="IPR005996">
    <property type="entry name" value="Ribosomal_uL30_bac-type"/>
</dbReference>
<feature type="domain" description="Large ribosomal subunit protein uL30-like ferredoxin-like fold" evidence="6">
    <location>
        <begin position="16"/>
        <end position="66"/>
    </location>
</feature>
<keyword evidence="4 5" id="KW-0687">Ribonucleoprotein</keyword>
<comment type="subunit">
    <text evidence="2 5">Part of the 50S ribosomal subunit.</text>
</comment>
<evidence type="ECO:0000256" key="2">
    <source>
        <dbReference type="ARBA" id="ARBA00011838"/>
    </source>
</evidence>